<evidence type="ECO:0000313" key="3">
    <source>
        <dbReference type="Proteomes" id="UP001321506"/>
    </source>
</evidence>
<gene>
    <name evidence="2" type="ORF">QF206_10435</name>
</gene>
<feature type="signal peptide" evidence="1">
    <location>
        <begin position="1"/>
        <end position="24"/>
    </location>
</feature>
<proteinExistence type="predicted"/>
<dbReference type="AlphaFoldDB" id="A0AAW6TAE4"/>
<dbReference type="PROSITE" id="PS51257">
    <property type="entry name" value="PROKAR_LIPOPROTEIN"/>
    <property type="match status" value="1"/>
</dbReference>
<comment type="caution">
    <text evidence="2">The sequence shown here is derived from an EMBL/GenBank/DDBJ whole genome shotgun (WGS) entry which is preliminary data.</text>
</comment>
<evidence type="ECO:0000256" key="1">
    <source>
        <dbReference type="SAM" id="SignalP"/>
    </source>
</evidence>
<dbReference type="RefSeq" id="WP_281489164.1">
    <property type="nucleotide sequence ID" value="NZ_JASATX010000004.1"/>
</dbReference>
<accession>A0AAW6TAE4</accession>
<evidence type="ECO:0000313" key="2">
    <source>
        <dbReference type="EMBL" id="MDI2099379.1"/>
    </source>
</evidence>
<keyword evidence="3" id="KW-1185">Reference proteome</keyword>
<dbReference type="Proteomes" id="UP001321506">
    <property type="component" value="Unassembled WGS sequence"/>
</dbReference>
<organism evidence="2 3">
    <name type="scientific">Ruicaihuangia caeni</name>
    <dbReference type="NCBI Taxonomy" id="3042517"/>
    <lineage>
        <taxon>Bacteria</taxon>
        <taxon>Bacillati</taxon>
        <taxon>Actinomycetota</taxon>
        <taxon>Actinomycetes</taxon>
        <taxon>Micrococcales</taxon>
        <taxon>Microbacteriaceae</taxon>
        <taxon>Ruicaihuangia</taxon>
    </lineage>
</organism>
<feature type="chain" id="PRO_5043711890" description="ABC transporter substrate-binding protein" evidence="1">
    <location>
        <begin position="25"/>
        <end position="389"/>
    </location>
</feature>
<name>A0AAW6TAE4_9MICO</name>
<dbReference type="EMBL" id="JASATX010000004">
    <property type="protein sequence ID" value="MDI2099379.1"/>
    <property type="molecule type" value="Genomic_DNA"/>
</dbReference>
<dbReference type="Gene3D" id="3.40.190.10">
    <property type="entry name" value="Periplasmic binding protein-like II"/>
    <property type="match status" value="2"/>
</dbReference>
<sequence>MKKRTTAAAVLTAAALTASLAACATETDSGASAPEQNAVIEGSAAARYTTPLADVCPSTVSIQWNWWPQADHGWTYQLIGDAGEVDAEKYTYTGPLGSTGIDLEIRAGGPATGGQLPLAQLYSDDSITFGITTTDDSIGASQDFPTVSVFTYAVKTPLVFFWGDDEWDFKNLTEVKESGETVLAWEGAPYLDVLTSLDLLDPAQIDASYKGDPARFVLEEGKVLQQGLLTSEVYKYEHDVPAWGKPVKYVSVGDEYDAYTSQVSIRADQLEAQRPCLEKLVPLFQQAAVDYAHDPAPTNQVLLDVVDQLDGSGWELTPGIVDWSSTIAVEEGIVANSPDGVFGSFDLDRLNEYIKVVAPLLSERGQKVAPGLTAEDFVTNEFLDPEIAL</sequence>
<keyword evidence="1" id="KW-0732">Signal</keyword>
<evidence type="ECO:0008006" key="4">
    <source>
        <dbReference type="Google" id="ProtNLM"/>
    </source>
</evidence>
<reference evidence="2 3" key="1">
    <citation type="submission" date="2023-04" db="EMBL/GenBank/DDBJ databases">
        <title>Klugiella caeni sp. nov. isolated from the sludge of biochemical tank.</title>
        <authorList>
            <person name="Geng K."/>
        </authorList>
    </citation>
    <scope>NUCLEOTIDE SEQUENCE [LARGE SCALE GENOMIC DNA]</scope>
    <source>
        <strain evidence="2 3">YN-L-19</strain>
    </source>
</reference>
<protein>
    <recommendedName>
        <fullName evidence="4">ABC transporter substrate-binding protein</fullName>
    </recommendedName>
</protein>